<reference evidence="1" key="1">
    <citation type="submission" date="2021-06" db="EMBL/GenBank/DDBJ databases">
        <authorList>
            <person name="Kallberg Y."/>
            <person name="Tangrot J."/>
            <person name="Rosling A."/>
        </authorList>
    </citation>
    <scope>NUCLEOTIDE SEQUENCE</scope>
    <source>
        <strain evidence="1">IA702</strain>
    </source>
</reference>
<gene>
    <name evidence="1" type="ORF">POCULU_LOCUS9248</name>
</gene>
<proteinExistence type="predicted"/>
<dbReference type="AlphaFoldDB" id="A0A9N9DG95"/>
<organism evidence="1 2">
    <name type="scientific">Paraglomus occultum</name>
    <dbReference type="NCBI Taxonomy" id="144539"/>
    <lineage>
        <taxon>Eukaryota</taxon>
        <taxon>Fungi</taxon>
        <taxon>Fungi incertae sedis</taxon>
        <taxon>Mucoromycota</taxon>
        <taxon>Glomeromycotina</taxon>
        <taxon>Glomeromycetes</taxon>
        <taxon>Paraglomerales</taxon>
        <taxon>Paraglomeraceae</taxon>
        <taxon>Paraglomus</taxon>
    </lineage>
</organism>
<accession>A0A9N9DG95</accession>
<protein>
    <submittedName>
        <fullName evidence="1">8504_t:CDS:1</fullName>
    </submittedName>
</protein>
<comment type="caution">
    <text evidence="1">The sequence shown here is derived from an EMBL/GenBank/DDBJ whole genome shotgun (WGS) entry which is preliminary data.</text>
</comment>
<feature type="non-terminal residue" evidence="1">
    <location>
        <position position="255"/>
    </location>
</feature>
<evidence type="ECO:0000313" key="1">
    <source>
        <dbReference type="EMBL" id="CAG8637710.1"/>
    </source>
</evidence>
<evidence type="ECO:0000313" key="2">
    <source>
        <dbReference type="Proteomes" id="UP000789572"/>
    </source>
</evidence>
<dbReference type="Proteomes" id="UP000789572">
    <property type="component" value="Unassembled WGS sequence"/>
</dbReference>
<keyword evidence="2" id="KW-1185">Reference proteome</keyword>
<sequence length="255" mass="28449">DSFVTDISGSSLSSRYSYGLKDLPSSASKFVKEDMDALNATFIPATDENDVIPNVRATNFPYTYLLPDIGRDILDSATFDVDMIRISDGHVKSFIHKLHKVVRNAGLDIGTEESKTDSLVNHLLCRTIDFDNWPLDVELKESYKLSVSDINVRAVTEFAIEKKNVAMTIVEDKHLKNVKAMTDFGEAQMLAEILAAEISKAYLQELCRGLPKTQSVVIRRWPGQNGLRSGFDLAQPDGRQAVLTALTKIHQFLLQ</sequence>
<dbReference type="EMBL" id="CAJVPJ010003269">
    <property type="protein sequence ID" value="CAG8637710.1"/>
    <property type="molecule type" value="Genomic_DNA"/>
</dbReference>
<dbReference type="OrthoDB" id="2438543at2759"/>
<name>A0A9N9DG95_9GLOM</name>